<evidence type="ECO:0000256" key="4">
    <source>
        <dbReference type="ARBA" id="ARBA00022692"/>
    </source>
</evidence>
<reference evidence="14 15" key="1">
    <citation type="submission" date="2019-12" db="EMBL/GenBank/DDBJ databases">
        <authorList>
            <person name="Alioto T."/>
            <person name="Alioto T."/>
            <person name="Gomez Garrido J."/>
        </authorList>
    </citation>
    <scope>NUCLEOTIDE SEQUENCE [LARGE SCALE GENOMIC DNA]</scope>
</reference>
<keyword evidence="9 12" id="KW-0503">Monooxygenase</keyword>
<evidence type="ECO:0000256" key="9">
    <source>
        <dbReference type="ARBA" id="ARBA00023033"/>
    </source>
</evidence>
<evidence type="ECO:0000256" key="12">
    <source>
        <dbReference type="RuleBase" id="RU000461"/>
    </source>
</evidence>
<evidence type="ECO:0000256" key="6">
    <source>
        <dbReference type="ARBA" id="ARBA00022989"/>
    </source>
</evidence>
<dbReference type="InterPro" id="IPR001128">
    <property type="entry name" value="Cyt_P450"/>
</dbReference>
<comment type="cofactor">
    <cofactor evidence="11">
        <name>heme</name>
        <dbReference type="ChEBI" id="CHEBI:30413"/>
    </cofactor>
</comment>
<gene>
    <name evidence="14" type="ORF">OLEA9_A031014</name>
</gene>
<dbReference type="PANTHER" id="PTHR24282:SF196">
    <property type="entry name" value="CYTOCHROME P450 714C2"/>
    <property type="match status" value="1"/>
</dbReference>
<keyword evidence="15" id="KW-1185">Reference proteome</keyword>
<keyword evidence="5 11" id="KW-0479">Metal-binding</keyword>
<dbReference type="OrthoDB" id="1484781at2759"/>
<dbReference type="AlphaFoldDB" id="A0A8S0SQ26"/>
<dbReference type="Gene3D" id="1.10.630.10">
    <property type="entry name" value="Cytochrome P450"/>
    <property type="match status" value="1"/>
</dbReference>
<evidence type="ECO:0000256" key="10">
    <source>
        <dbReference type="ARBA" id="ARBA00023136"/>
    </source>
</evidence>
<dbReference type="GO" id="GO:0016020">
    <property type="term" value="C:membrane"/>
    <property type="evidence" value="ECO:0007669"/>
    <property type="project" value="UniProtKB-SubCell"/>
</dbReference>
<dbReference type="InterPro" id="IPR036396">
    <property type="entry name" value="Cyt_P450_sf"/>
</dbReference>
<dbReference type="Gramene" id="OE9A031014T1">
    <property type="protein sequence ID" value="OE9A031014C1"/>
    <property type="gene ID" value="OE9A031014"/>
</dbReference>
<dbReference type="EMBL" id="CACTIH010005481">
    <property type="protein sequence ID" value="CAA2994780.1"/>
    <property type="molecule type" value="Genomic_DNA"/>
</dbReference>
<keyword evidence="4 13" id="KW-0812">Transmembrane</keyword>
<evidence type="ECO:0000256" key="13">
    <source>
        <dbReference type="SAM" id="Phobius"/>
    </source>
</evidence>
<name>A0A8S0SQ26_OLEEU</name>
<dbReference type="GO" id="GO:0005506">
    <property type="term" value="F:iron ion binding"/>
    <property type="evidence" value="ECO:0007669"/>
    <property type="project" value="InterPro"/>
</dbReference>
<comment type="subcellular location">
    <subcellularLocation>
        <location evidence="1">Membrane</location>
        <topology evidence="1">Single-pass membrane protein</topology>
    </subcellularLocation>
</comment>
<dbReference type="GO" id="GO:0004497">
    <property type="term" value="F:monooxygenase activity"/>
    <property type="evidence" value="ECO:0007669"/>
    <property type="project" value="UniProtKB-KW"/>
</dbReference>
<evidence type="ECO:0000256" key="2">
    <source>
        <dbReference type="ARBA" id="ARBA00010617"/>
    </source>
</evidence>
<evidence type="ECO:0000256" key="1">
    <source>
        <dbReference type="ARBA" id="ARBA00004167"/>
    </source>
</evidence>
<organism evidence="14 15">
    <name type="scientific">Olea europaea subsp. europaea</name>
    <dbReference type="NCBI Taxonomy" id="158383"/>
    <lineage>
        <taxon>Eukaryota</taxon>
        <taxon>Viridiplantae</taxon>
        <taxon>Streptophyta</taxon>
        <taxon>Embryophyta</taxon>
        <taxon>Tracheophyta</taxon>
        <taxon>Spermatophyta</taxon>
        <taxon>Magnoliopsida</taxon>
        <taxon>eudicotyledons</taxon>
        <taxon>Gunneridae</taxon>
        <taxon>Pentapetalae</taxon>
        <taxon>asterids</taxon>
        <taxon>lamiids</taxon>
        <taxon>Lamiales</taxon>
        <taxon>Oleaceae</taxon>
        <taxon>Oleeae</taxon>
        <taxon>Olea</taxon>
    </lineage>
</organism>
<dbReference type="InterPro" id="IPR017972">
    <property type="entry name" value="Cyt_P450_CS"/>
</dbReference>
<dbReference type="PANTHER" id="PTHR24282">
    <property type="entry name" value="CYTOCHROME P450 FAMILY MEMBER"/>
    <property type="match status" value="1"/>
</dbReference>
<dbReference type="PROSITE" id="PS00086">
    <property type="entry name" value="CYTOCHROME_P450"/>
    <property type="match status" value="1"/>
</dbReference>
<dbReference type="PRINTS" id="PR00463">
    <property type="entry name" value="EP450I"/>
</dbReference>
<dbReference type="Pfam" id="PF00067">
    <property type="entry name" value="p450"/>
    <property type="match status" value="1"/>
</dbReference>
<dbReference type="GO" id="GO:0016705">
    <property type="term" value="F:oxidoreductase activity, acting on paired donors, with incorporation or reduction of molecular oxygen"/>
    <property type="evidence" value="ECO:0007669"/>
    <property type="project" value="InterPro"/>
</dbReference>
<dbReference type="InterPro" id="IPR050665">
    <property type="entry name" value="Cytochrome_P450_Monooxygen"/>
</dbReference>
<accession>A0A8S0SQ26</accession>
<dbReference type="GO" id="GO:0020037">
    <property type="term" value="F:heme binding"/>
    <property type="evidence" value="ECO:0007669"/>
    <property type="project" value="InterPro"/>
</dbReference>
<evidence type="ECO:0000256" key="8">
    <source>
        <dbReference type="ARBA" id="ARBA00023004"/>
    </source>
</evidence>
<keyword evidence="6 13" id="KW-1133">Transmembrane helix</keyword>
<feature type="transmembrane region" description="Helical" evidence="13">
    <location>
        <begin position="12"/>
        <end position="33"/>
    </location>
</feature>
<evidence type="ECO:0000256" key="7">
    <source>
        <dbReference type="ARBA" id="ARBA00023002"/>
    </source>
</evidence>
<keyword evidence="7 12" id="KW-0560">Oxidoreductase</keyword>
<sequence>MEGNISLNVKIFMSIVLVFVLGLFMHLYSVLVIKPKKIREMLRKQGINGPPPKILLGNILEIKKSRNAAQKTPTNHPHPPVSHDSAAVFPFFQQWRKQYGQLFAFSLGNMQIIYVNDPDLVKEISTGTSLDLGRPKYYQKELSPLLGQGILSSNGAIWALQRKIMLLSYSWTRLRAIGMMNIITESAVSLIKSWKHELSTGSGIGEIVVDEYMKRFSGDIISRACFGSSYSKGQEIFSKLGALQEVMSKKTFFVGIPGLRYLPTKSNREIWALEKEICELILKVVKERKEGCEKDLLQVLVEGARTSNLSQDAIDQFIVDNCRNIYLAGFETSAVAASWCLMLLASNPEWQERARSEVLEVCDGHVPDTDMLRKMKQLNMVIQETLRLYPPAPTLSREALTDMKIGNIHVPKGVNLWTMVATFHTDTNIWGPDALKFKPERFEKGIAGACKNPNSYMPFGFGQRVCLGQNLAMVELKILMALILSNFSFDLSPKYVHSPVMRMIIEPKDGVNLLIKQL</sequence>
<dbReference type="InterPro" id="IPR002401">
    <property type="entry name" value="Cyt_P450_E_grp-I"/>
</dbReference>
<dbReference type="PRINTS" id="PR00385">
    <property type="entry name" value="P450"/>
</dbReference>
<evidence type="ECO:0000313" key="15">
    <source>
        <dbReference type="Proteomes" id="UP000594638"/>
    </source>
</evidence>
<keyword evidence="10 13" id="KW-0472">Membrane</keyword>
<protein>
    <submittedName>
        <fullName evidence="14">Cytochrome P450 714C2-like</fullName>
    </submittedName>
</protein>
<proteinExistence type="inferred from homology"/>
<feature type="binding site" description="axial binding residue" evidence="11">
    <location>
        <position position="466"/>
    </location>
    <ligand>
        <name>heme</name>
        <dbReference type="ChEBI" id="CHEBI:30413"/>
    </ligand>
    <ligandPart>
        <name>Fe</name>
        <dbReference type="ChEBI" id="CHEBI:18248"/>
    </ligandPart>
</feature>
<comment type="caution">
    <text evidence="14">The sequence shown here is derived from an EMBL/GenBank/DDBJ whole genome shotgun (WGS) entry which is preliminary data.</text>
</comment>
<evidence type="ECO:0000256" key="11">
    <source>
        <dbReference type="PIRSR" id="PIRSR602401-1"/>
    </source>
</evidence>
<dbReference type="Proteomes" id="UP000594638">
    <property type="component" value="Unassembled WGS sequence"/>
</dbReference>
<keyword evidence="3 11" id="KW-0349">Heme</keyword>
<evidence type="ECO:0000256" key="5">
    <source>
        <dbReference type="ARBA" id="ARBA00022723"/>
    </source>
</evidence>
<evidence type="ECO:0000313" key="14">
    <source>
        <dbReference type="EMBL" id="CAA2994780.1"/>
    </source>
</evidence>
<evidence type="ECO:0000256" key="3">
    <source>
        <dbReference type="ARBA" id="ARBA00022617"/>
    </source>
</evidence>
<dbReference type="SUPFAM" id="SSF48264">
    <property type="entry name" value="Cytochrome P450"/>
    <property type="match status" value="1"/>
</dbReference>
<keyword evidence="8 11" id="KW-0408">Iron</keyword>
<comment type="similarity">
    <text evidence="2 12">Belongs to the cytochrome P450 family.</text>
</comment>